<protein>
    <submittedName>
        <fullName evidence="1">Pyruvate-flavodoxin oxidoreductase</fullName>
        <ecNumber evidence="1">1.2.7.-</ecNumber>
    </submittedName>
</protein>
<dbReference type="EMBL" id="VSSQ01017453">
    <property type="protein sequence ID" value="MPM59778.1"/>
    <property type="molecule type" value="Genomic_DNA"/>
</dbReference>
<gene>
    <name evidence="1" type="primary">nifJ_7</name>
    <name evidence="1" type="ORF">SDC9_106624</name>
</gene>
<keyword evidence="1" id="KW-0670">Pyruvate</keyword>
<dbReference type="SUPFAM" id="SSF52518">
    <property type="entry name" value="Thiamin diphosphate-binding fold (THDP-binding)"/>
    <property type="match status" value="1"/>
</dbReference>
<dbReference type="InterPro" id="IPR050722">
    <property type="entry name" value="Pyruvate:ferred/Flavod_OxRd"/>
</dbReference>
<comment type="caution">
    <text evidence="1">The sequence shown here is derived from an EMBL/GenBank/DDBJ whole genome shotgun (WGS) entry which is preliminary data.</text>
</comment>
<keyword evidence="1" id="KW-0560">Oxidoreductase</keyword>
<dbReference type="PANTHER" id="PTHR32154">
    <property type="entry name" value="PYRUVATE-FLAVODOXIN OXIDOREDUCTASE-RELATED"/>
    <property type="match status" value="1"/>
</dbReference>
<reference evidence="1" key="1">
    <citation type="submission" date="2019-08" db="EMBL/GenBank/DDBJ databases">
        <authorList>
            <person name="Kucharzyk K."/>
            <person name="Murdoch R.W."/>
            <person name="Higgins S."/>
            <person name="Loffler F."/>
        </authorList>
    </citation>
    <scope>NUCLEOTIDE SEQUENCE</scope>
</reference>
<dbReference type="AlphaFoldDB" id="A0A645B407"/>
<accession>A0A645B407</accession>
<dbReference type="GO" id="GO:0016491">
    <property type="term" value="F:oxidoreductase activity"/>
    <property type="evidence" value="ECO:0007669"/>
    <property type="project" value="UniProtKB-KW"/>
</dbReference>
<proteinExistence type="predicted"/>
<sequence>MGANDQQTLKAFLEAEAYDGPSLIIAYSHCIAHGIDMKNGLEQQKLAAQSGVWPLYRYNPDLMDQGKNPLVLDSKDPTLSVKDYAYKENRYRMLLQSDESRAEVLMTEAEANAKTRWELYKQMAAVQYSKPEESQQ</sequence>
<dbReference type="InterPro" id="IPR029061">
    <property type="entry name" value="THDP-binding"/>
</dbReference>
<dbReference type="PANTHER" id="PTHR32154:SF0">
    <property type="entry name" value="PYRUVATE-FLAVODOXIN OXIDOREDUCTASE-RELATED"/>
    <property type="match status" value="1"/>
</dbReference>
<dbReference type="EC" id="1.2.7.-" evidence="1"/>
<evidence type="ECO:0000313" key="1">
    <source>
        <dbReference type="EMBL" id="MPM59778.1"/>
    </source>
</evidence>
<dbReference type="Gene3D" id="3.40.50.970">
    <property type="match status" value="1"/>
</dbReference>
<dbReference type="GO" id="GO:0006979">
    <property type="term" value="P:response to oxidative stress"/>
    <property type="evidence" value="ECO:0007669"/>
    <property type="project" value="TreeGrafter"/>
</dbReference>
<organism evidence="1">
    <name type="scientific">bioreactor metagenome</name>
    <dbReference type="NCBI Taxonomy" id="1076179"/>
    <lineage>
        <taxon>unclassified sequences</taxon>
        <taxon>metagenomes</taxon>
        <taxon>ecological metagenomes</taxon>
    </lineage>
</organism>
<name>A0A645B407_9ZZZZ</name>